<accession>L7IZN7</accession>
<proteinExistence type="predicted"/>
<feature type="compositionally biased region" description="Polar residues" evidence="1">
    <location>
        <begin position="474"/>
        <end position="486"/>
    </location>
</feature>
<dbReference type="AlphaFoldDB" id="L7IZN7"/>
<feature type="compositionally biased region" description="Polar residues" evidence="1">
    <location>
        <begin position="95"/>
        <end position="107"/>
    </location>
</feature>
<name>L7IZN7_PYRO1</name>
<organism>
    <name type="scientific">Pyricularia oryzae (strain P131)</name>
    <name type="common">Rice blast fungus</name>
    <name type="synonym">Magnaporthe oryzae</name>
    <dbReference type="NCBI Taxonomy" id="1143193"/>
    <lineage>
        <taxon>Eukaryota</taxon>
        <taxon>Fungi</taxon>
        <taxon>Dikarya</taxon>
        <taxon>Ascomycota</taxon>
        <taxon>Pezizomycotina</taxon>
        <taxon>Sordariomycetes</taxon>
        <taxon>Sordariomycetidae</taxon>
        <taxon>Magnaporthales</taxon>
        <taxon>Pyriculariaceae</taxon>
        <taxon>Pyricularia</taxon>
    </lineage>
</organism>
<dbReference type="EMBL" id="JH794146">
    <property type="protein sequence ID" value="ELQ60760.1"/>
    <property type="molecule type" value="Genomic_DNA"/>
</dbReference>
<sequence>MGGLRKSLRLSQKVPVNTAPQNTAPQNTTPQSDGRTIDAAKEKHGGKRKADTEEGSSREELRAPKIQRLEPSDLPASLGVPSIATNNFPEDAPMTGTSVGQAANPSDHQGPAKSTHEQEPYYVDESHFEETFTSVTSLTEEHVAPGWDTKKFLRGRSTYRLKKDFGLYWLEISKVKRSECEKRFEDILNKETENWKVEAVKAVAIEYKQELSEHRFNMGYFFDRRNWKENKNGVLRMPWAIQVELIWRDEMTGKTHTTWEIPSKVWRLLRGRDKAEKAMLNTAKKRAEISRELEERNLPQKRWETPSPDAWARTQAGTGMGTTSTAISAKFSSIPTPSRYVNRKTIPTSMDLDARFQYHAERLTAAAITQTYHYMIEGGLEYGLLTTDEAIVFLKIDWSEPGTLLYHLAEPTAEVLAHPNHFHLCTAVGQYLAFSLMALGLPGEQQLRGQDERHQATEKLKTWAEDFEATLRSIPQEQRHAPNSSPGYEPKTYQGVDRSPYHLRPKPRRLVGDEPRKEDEHKEPGKSSDDESARDLPDTPSPAERRMRQGLVQGGFLDAKCPNVALHRQLNSDSNSHDGLLYIKGTMVTVQLFYATSLAFA</sequence>
<protein>
    <submittedName>
        <fullName evidence="2">Uncharacterized protein</fullName>
    </submittedName>
</protein>
<feature type="region of interest" description="Disordered" evidence="1">
    <location>
        <begin position="474"/>
        <end position="544"/>
    </location>
</feature>
<feature type="compositionally biased region" description="Basic and acidic residues" evidence="1">
    <location>
        <begin position="510"/>
        <end position="544"/>
    </location>
</feature>
<gene>
    <name evidence="2" type="ORF">OOW_P131scaffold01248g2</name>
</gene>
<evidence type="ECO:0000313" key="2">
    <source>
        <dbReference type="EMBL" id="ELQ60760.1"/>
    </source>
</evidence>
<reference evidence="2" key="1">
    <citation type="journal article" date="2012" name="PLoS Genet.">
        <title>Comparative analysis of the genomes of two field isolates of the rice blast fungus Magnaporthe oryzae.</title>
        <authorList>
            <person name="Xue M."/>
            <person name="Yang J."/>
            <person name="Li Z."/>
            <person name="Hu S."/>
            <person name="Yao N."/>
            <person name="Dean R.A."/>
            <person name="Zhao W."/>
            <person name="Shen M."/>
            <person name="Zhang H."/>
            <person name="Li C."/>
            <person name="Liu L."/>
            <person name="Cao L."/>
            <person name="Xu X."/>
            <person name="Xing Y."/>
            <person name="Hsiang T."/>
            <person name="Zhang Z."/>
            <person name="Xu J.R."/>
            <person name="Peng Y.L."/>
        </authorList>
    </citation>
    <scope>NUCLEOTIDE SEQUENCE [LARGE SCALE GENOMIC DNA]</scope>
    <source>
        <strain evidence="2">P131</strain>
    </source>
</reference>
<feature type="region of interest" description="Disordered" evidence="1">
    <location>
        <begin position="1"/>
        <end position="119"/>
    </location>
</feature>
<feature type="compositionally biased region" description="Basic and acidic residues" evidence="1">
    <location>
        <begin position="35"/>
        <end position="71"/>
    </location>
</feature>
<evidence type="ECO:0000256" key="1">
    <source>
        <dbReference type="SAM" id="MobiDB-lite"/>
    </source>
</evidence>
<feature type="compositionally biased region" description="Polar residues" evidence="1">
    <location>
        <begin position="14"/>
        <end position="34"/>
    </location>
</feature>